<evidence type="ECO:0000313" key="1">
    <source>
        <dbReference type="Ensembl" id="ENSAOWP00000019091.1"/>
    </source>
</evidence>
<dbReference type="Proteomes" id="UP000694424">
    <property type="component" value="Unplaced"/>
</dbReference>
<organism evidence="1 2">
    <name type="scientific">Apteryx owenii</name>
    <name type="common">Little spotted kiwi</name>
    <dbReference type="NCBI Taxonomy" id="8824"/>
    <lineage>
        <taxon>Eukaryota</taxon>
        <taxon>Metazoa</taxon>
        <taxon>Chordata</taxon>
        <taxon>Craniata</taxon>
        <taxon>Vertebrata</taxon>
        <taxon>Euteleostomi</taxon>
        <taxon>Archelosauria</taxon>
        <taxon>Archosauria</taxon>
        <taxon>Dinosauria</taxon>
        <taxon>Saurischia</taxon>
        <taxon>Theropoda</taxon>
        <taxon>Coelurosauria</taxon>
        <taxon>Aves</taxon>
        <taxon>Palaeognathae</taxon>
        <taxon>Apterygiformes</taxon>
        <taxon>Apterygidae</taxon>
        <taxon>Apteryx</taxon>
    </lineage>
</organism>
<accession>A0A8B9Q1N4</accession>
<evidence type="ECO:0000313" key="2">
    <source>
        <dbReference type="Proteomes" id="UP000694424"/>
    </source>
</evidence>
<reference evidence="1" key="1">
    <citation type="submission" date="2025-08" db="UniProtKB">
        <authorList>
            <consortium name="Ensembl"/>
        </authorList>
    </citation>
    <scope>IDENTIFICATION</scope>
</reference>
<name>A0A8B9Q1N4_APTOW</name>
<protein>
    <submittedName>
        <fullName evidence="1">Uncharacterized protein</fullName>
    </submittedName>
</protein>
<keyword evidence="2" id="KW-1185">Reference proteome</keyword>
<sequence>LPAWVACPSQRPSIGDGQAWSGEHLWWSLGSAAGDTARWRLLPGARDPKYAVGLLQGTHPSATGAGRIAPSPRGACTPAGVEPGPRCTMTGACVRTRVSP</sequence>
<proteinExistence type="predicted"/>
<reference evidence="1" key="2">
    <citation type="submission" date="2025-09" db="UniProtKB">
        <authorList>
            <consortium name="Ensembl"/>
        </authorList>
    </citation>
    <scope>IDENTIFICATION</scope>
</reference>
<dbReference type="AlphaFoldDB" id="A0A8B9Q1N4"/>
<dbReference type="Ensembl" id="ENSAOWT00000021651.1">
    <property type="protein sequence ID" value="ENSAOWP00000019091.1"/>
    <property type="gene ID" value="ENSAOWG00000012984.1"/>
</dbReference>